<protein>
    <submittedName>
        <fullName evidence="1">Uncharacterized protein</fullName>
    </submittedName>
</protein>
<name>A0AA35KXY0_9SAUR</name>
<dbReference type="EMBL" id="OX395135">
    <property type="protein sequence ID" value="CAI5785716.1"/>
    <property type="molecule type" value="Genomic_DNA"/>
</dbReference>
<proteinExistence type="predicted"/>
<evidence type="ECO:0000313" key="1">
    <source>
        <dbReference type="EMBL" id="CAI5785716.1"/>
    </source>
</evidence>
<dbReference type="Proteomes" id="UP001178461">
    <property type="component" value="Chromosome 10"/>
</dbReference>
<sequence length="53" mass="5918">MELLASQPCGLNLATSLPHIGFEDISGYTRQNILLSGHVKPLDENRLARSRRK</sequence>
<organism evidence="1 2">
    <name type="scientific">Podarcis lilfordi</name>
    <name type="common">Lilford's wall lizard</name>
    <dbReference type="NCBI Taxonomy" id="74358"/>
    <lineage>
        <taxon>Eukaryota</taxon>
        <taxon>Metazoa</taxon>
        <taxon>Chordata</taxon>
        <taxon>Craniata</taxon>
        <taxon>Vertebrata</taxon>
        <taxon>Euteleostomi</taxon>
        <taxon>Lepidosauria</taxon>
        <taxon>Squamata</taxon>
        <taxon>Bifurcata</taxon>
        <taxon>Unidentata</taxon>
        <taxon>Episquamata</taxon>
        <taxon>Laterata</taxon>
        <taxon>Lacertibaenia</taxon>
        <taxon>Lacertidae</taxon>
        <taxon>Podarcis</taxon>
    </lineage>
</organism>
<keyword evidence="2" id="KW-1185">Reference proteome</keyword>
<dbReference type="AlphaFoldDB" id="A0AA35KXY0"/>
<accession>A0AA35KXY0</accession>
<evidence type="ECO:0000313" key="2">
    <source>
        <dbReference type="Proteomes" id="UP001178461"/>
    </source>
</evidence>
<gene>
    <name evidence="1" type="ORF">PODLI_1B024691</name>
</gene>
<reference evidence="1" key="1">
    <citation type="submission" date="2022-12" db="EMBL/GenBank/DDBJ databases">
        <authorList>
            <person name="Alioto T."/>
            <person name="Alioto T."/>
            <person name="Gomez Garrido J."/>
        </authorList>
    </citation>
    <scope>NUCLEOTIDE SEQUENCE</scope>
</reference>